<feature type="domain" description="HTH cro/C1-type" evidence="2">
    <location>
        <begin position="4"/>
        <end position="58"/>
    </location>
</feature>
<reference evidence="3 4" key="1">
    <citation type="submission" date="2016-12" db="EMBL/GenBank/DDBJ databases">
        <title>Clostridium tepidum sp. nov., a close relative of Clostridium sporogenes and Clostridium botulinum Group I.</title>
        <authorList>
            <person name="Dobritsa A.P."/>
            <person name="Kutumbaka K.K."/>
            <person name="Werner K."/>
            <person name="Wiedmann M."/>
            <person name="Asmus A."/>
            <person name="Samadpour M."/>
        </authorList>
    </citation>
    <scope>NUCLEOTIDE SEQUENCE [LARGE SCALE GENOMIC DNA]</scope>
    <source>
        <strain evidence="3 4">IEH 97212</strain>
    </source>
</reference>
<evidence type="ECO:0000313" key="4">
    <source>
        <dbReference type="Proteomes" id="UP000190256"/>
    </source>
</evidence>
<gene>
    <name evidence="3" type="ORF">BS638_10845</name>
</gene>
<dbReference type="EMBL" id="MRAE01000030">
    <property type="protein sequence ID" value="OOO64382.1"/>
    <property type="molecule type" value="Genomic_DNA"/>
</dbReference>
<dbReference type="PANTHER" id="PTHR46558:SF3">
    <property type="entry name" value="TRANSCRIPTIONAL REGULATOR"/>
    <property type="match status" value="1"/>
</dbReference>
<proteinExistence type="predicted"/>
<comment type="caution">
    <text evidence="3">The sequence shown here is derived from an EMBL/GenBank/DDBJ whole genome shotgun (WGS) entry which is preliminary data.</text>
</comment>
<dbReference type="RefSeq" id="WP_078054722.1">
    <property type="nucleotide sequence ID" value="NZ_MRAE01000030.1"/>
</dbReference>
<dbReference type="Pfam" id="PF01381">
    <property type="entry name" value="HTH_3"/>
    <property type="match status" value="1"/>
</dbReference>
<dbReference type="PROSITE" id="PS50943">
    <property type="entry name" value="HTH_CROC1"/>
    <property type="match status" value="1"/>
</dbReference>
<evidence type="ECO:0000313" key="3">
    <source>
        <dbReference type="EMBL" id="OOO64382.1"/>
    </source>
</evidence>
<dbReference type="InterPro" id="IPR001387">
    <property type="entry name" value="Cro/C1-type_HTH"/>
</dbReference>
<dbReference type="CDD" id="cd00093">
    <property type="entry name" value="HTH_XRE"/>
    <property type="match status" value="1"/>
</dbReference>
<dbReference type="GO" id="GO:0003677">
    <property type="term" value="F:DNA binding"/>
    <property type="evidence" value="ECO:0007669"/>
    <property type="project" value="UniProtKB-KW"/>
</dbReference>
<dbReference type="InterPro" id="IPR010982">
    <property type="entry name" value="Lambda_DNA-bd_dom_sf"/>
</dbReference>
<protein>
    <submittedName>
        <fullName evidence="3">Transcriptional regulator</fullName>
    </submittedName>
</protein>
<dbReference type="PANTHER" id="PTHR46558">
    <property type="entry name" value="TRACRIPTIONAL REGULATORY PROTEIN-RELATED-RELATED"/>
    <property type="match status" value="1"/>
</dbReference>
<accession>A0A1S9I2K2</accession>
<dbReference type="OrthoDB" id="1859224at2"/>
<sequence>MYILKSERVKQGISQKDLAKRLNITQQHLCRIENEKSIPRKKLMIKIAKELDSDVMTLFFSNEK</sequence>
<name>A0A1S9I2K2_9CLOT</name>
<dbReference type="SUPFAM" id="SSF47413">
    <property type="entry name" value="lambda repressor-like DNA-binding domains"/>
    <property type="match status" value="1"/>
</dbReference>
<keyword evidence="1" id="KW-0238">DNA-binding</keyword>
<organism evidence="3 4">
    <name type="scientific">Clostridium tepidum</name>
    <dbReference type="NCBI Taxonomy" id="1962263"/>
    <lineage>
        <taxon>Bacteria</taxon>
        <taxon>Bacillati</taxon>
        <taxon>Bacillota</taxon>
        <taxon>Clostridia</taxon>
        <taxon>Eubacteriales</taxon>
        <taxon>Clostridiaceae</taxon>
        <taxon>Clostridium</taxon>
    </lineage>
</organism>
<dbReference type="Proteomes" id="UP000190256">
    <property type="component" value="Unassembled WGS sequence"/>
</dbReference>
<evidence type="ECO:0000256" key="1">
    <source>
        <dbReference type="ARBA" id="ARBA00023125"/>
    </source>
</evidence>
<dbReference type="AlphaFoldDB" id="A0A1S9I2K2"/>
<dbReference type="Gene3D" id="1.10.260.40">
    <property type="entry name" value="lambda repressor-like DNA-binding domains"/>
    <property type="match status" value="1"/>
</dbReference>
<evidence type="ECO:0000259" key="2">
    <source>
        <dbReference type="PROSITE" id="PS50943"/>
    </source>
</evidence>
<dbReference type="SMART" id="SM00530">
    <property type="entry name" value="HTH_XRE"/>
    <property type="match status" value="1"/>
</dbReference>